<organism evidence="1 2">
    <name type="scientific">Babesia divergens</name>
    <dbReference type="NCBI Taxonomy" id="32595"/>
    <lineage>
        <taxon>Eukaryota</taxon>
        <taxon>Sar</taxon>
        <taxon>Alveolata</taxon>
        <taxon>Apicomplexa</taxon>
        <taxon>Aconoidasida</taxon>
        <taxon>Piroplasmida</taxon>
        <taxon>Babesiidae</taxon>
        <taxon>Babesia</taxon>
    </lineage>
</organism>
<evidence type="ECO:0000313" key="2">
    <source>
        <dbReference type="Proteomes" id="UP001195914"/>
    </source>
</evidence>
<protein>
    <submittedName>
        <fullName evidence="1">Uncharacterized protein</fullName>
    </submittedName>
</protein>
<reference evidence="1" key="2">
    <citation type="submission" date="2021-05" db="EMBL/GenBank/DDBJ databases">
        <authorList>
            <person name="Pain A."/>
        </authorList>
    </citation>
    <scope>NUCLEOTIDE SEQUENCE</scope>
    <source>
        <strain evidence="1">1802A</strain>
    </source>
</reference>
<sequence length="1504" mass="168339">MMDTAALVEQHKSLQTAFLAMLKAPSPREKADYMAHFLENFRCMVSSLSTCTSLDDAVRSGILASLLNMSQVAVSGLTKMPRSDVEELHYRQQAHVIAQLLGLLLPLPVDESAKTKTIIVGIAHLWRLLFCPSDSSMDTTAEILRLRSVQLKEVLLLVTSAYRRLDCGQNAIQLCYIMLEVFRHSDVAQHISSILTTLKRVPNGVNLAHIYPGLVSRIVVNLSKLRESDFEGVMHVLESWISNTLTCECTGDRCRKKADPTLEAMAVKTSDAIRHIFKKYSATYSQYMVGLCAACLRCGCLSPEAFRCLQLFLAQLLGDEGSWPAVRRVIGPASLHVKTGFWREVTSCLRSNAPEALKVYLGYVDLLSHMSDLEELDDYVTMELVYGAVEPLYVDSAAAATNFAGLALCDKAMDLGMFEPHNDALFTRVASQHIARMPPPRQQQCMSNALNYLLSVDDDTAVVARLLTLLHGFLIPGSEALHEIIPEVVDVVLVKVVGQGIATPMVQVSTLSVLSVVFDLYNVEVPHEQISDILFWSLPLCVSGSEQILNHSRALLSALSRHHMRTIGGTEEVGVEPLLHYYKNLVVSRCVRELRNRTSTAEDVANVLHVFLCYNKLDVKDLFDITLELDRFCQPSESAGTMPNLSRTVEAKGDVKLYGLYCYAFIAHYIDRRFDVLLQESLPIQVPTLQYNPDRSAEALLDSKESHTSVERNYTIKQSTGLTTYGSLSDTPIKTALSLKGSAEMSSAAPVGEVYTGTLDFKDKRLAVATLIATRCRYYICEPSAEARQVSMFALHKCIRAFSHNVPVMRIRLYESWDPLFVCMEHNMRNLRIMTSIFGILRIAVRHAYDFVERWLVDILNRLCDMLVEECSANSVTRADEANRSIRFKFASTMLEFVQDVSSRVVNRVLFSKLLLVALLMCRSTAPTVEKFAGGILFNLFRKNPPLIRNILIHIGSENADSVALLRFALKRDVRRLLPQATRMRSLLALLPLHVTVAPTAACSLAGLLWQKPSIVDLEGCSVREDAIRCLDRQGILDELRNGGNVKRLAPKVARAMNELYQSNYFFSSHVAGYEVNADGSRVTLKCVEQGVPESNFKFFVRDEEHGSEVNVSGMELVQSSSAEMPRGKFREEPNRALKNVLFTDGDTLVQFDTTVFDSLKRSNVWSNLEYVIWRSKEGEYHLHCFCDGPGVTRRINYTLNNLLSKEGAQLRIGLWDLDFLGTKLLAELGTEVNIKEWYKLSPRHRVNASLTYDSLRKGLWSDRAGNTMVMSLAAHFSAHDFLRMLRLRESRDGEKVPKALMSGSVCLNAWPDRCKVTIAADTEMLHLKSSKQSFTITRGNIPISTHHNVSFKAPLDLFDEVLRGGPKIAVRCHHTLETSLRDYNAAVSVRLGSNLRHSGFRGALPKMCEFYLLLATDLTRSITQRAPWVAIRPGIFFDFMCAMKRGYGDVYDHVFTYSAGVMVKVLGVGVSLALSEVPQNMAGGLREVLTALKNSFYFKQTPH</sequence>
<dbReference type="Proteomes" id="UP001195914">
    <property type="component" value="Unassembled WGS sequence"/>
</dbReference>
<dbReference type="InterPro" id="IPR016024">
    <property type="entry name" value="ARM-type_fold"/>
</dbReference>
<dbReference type="EMBL" id="JAHBMH010000033">
    <property type="protein sequence ID" value="KAK1937244.1"/>
    <property type="molecule type" value="Genomic_DNA"/>
</dbReference>
<name>A0AAD9GEZ2_BABDI</name>
<comment type="caution">
    <text evidence="1">The sequence shown here is derived from an EMBL/GenBank/DDBJ whole genome shotgun (WGS) entry which is preliminary data.</text>
</comment>
<keyword evidence="2" id="KW-1185">Reference proteome</keyword>
<reference evidence="1" key="1">
    <citation type="journal article" date="2014" name="Nucleic Acids Res.">
        <title>The evolutionary dynamics of variant antigen genes in Babesia reveal a history of genomic innovation underlying host-parasite interaction.</title>
        <authorList>
            <person name="Jackson A.P."/>
            <person name="Otto T.D."/>
            <person name="Darby A."/>
            <person name="Ramaprasad A."/>
            <person name="Xia D."/>
            <person name="Echaide I.E."/>
            <person name="Farber M."/>
            <person name="Gahlot S."/>
            <person name="Gamble J."/>
            <person name="Gupta D."/>
            <person name="Gupta Y."/>
            <person name="Jackson L."/>
            <person name="Malandrin L."/>
            <person name="Malas T.B."/>
            <person name="Moussa E."/>
            <person name="Nair M."/>
            <person name="Reid A.J."/>
            <person name="Sanders M."/>
            <person name="Sharma J."/>
            <person name="Tracey A."/>
            <person name="Quail M.A."/>
            <person name="Weir W."/>
            <person name="Wastling J.M."/>
            <person name="Hall N."/>
            <person name="Willadsen P."/>
            <person name="Lingelbach K."/>
            <person name="Shiels B."/>
            <person name="Tait A."/>
            <person name="Berriman M."/>
            <person name="Allred D.R."/>
            <person name="Pain A."/>
        </authorList>
    </citation>
    <scope>NUCLEOTIDE SEQUENCE</scope>
    <source>
        <strain evidence="1">1802A</strain>
    </source>
</reference>
<evidence type="ECO:0000313" key="1">
    <source>
        <dbReference type="EMBL" id="KAK1937244.1"/>
    </source>
</evidence>
<gene>
    <name evidence="1" type="ORF">X943_000418</name>
</gene>
<dbReference type="SUPFAM" id="SSF48371">
    <property type="entry name" value="ARM repeat"/>
    <property type="match status" value="1"/>
</dbReference>
<proteinExistence type="predicted"/>
<accession>A0AAD9GEZ2</accession>